<feature type="transmembrane region" description="Helical" evidence="4">
    <location>
        <begin position="231"/>
        <end position="249"/>
    </location>
</feature>
<dbReference type="EMBL" id="JAIRBM010000004">
    <property type="protein sequence ID" value="MBZ6076134.1"/>
    <property type="molecule type" value="Genomic_DNA"/>
</dbReference>
<evidence type="ECO:0000313" key="7">
    <source>
        <dbReference type="EMBL" id="MBZ6076134.1"/>
    </source>
</evidence>
<dbReference type="SMART" id="SM00044">
    <property type="entry name" value="CYCc"/>
    <property type="match status" value="1"/>
</dbReference>
<keyword evidence="4" id="KW-1133">Transmembrane helix</keyword>
<evidence type="ECO:0000259" key="6">
    <source>
        <dbReference type="PROSITE" id="PS51085"/>
    </source>
</evidence>
<dbReference type="InterPro" id="IPR036010">
    <property type="entry name" value="2Fe-2S_ferredoxin-like_sf"/>
</dbReference>
<keyword evidence="3 4" id="KW-0472">Membrane</keyword>
<evidence type="ECO:0000256" key="3">
    <source>
        <dbReference type="ARBA" id="ARBA00023136"/>
    </source>
</evidence>
<comment type="subcellular location">
    <subcellularLocation>
        <location evidence="1">Cell membrane</location>
        <topology evidence="1">Multi-pass membrane protein</topology>
    </subcellularLocation>
</comment>
<dbReference type="CDD" id="cd00207">
    <property type="entry name" value="fer2"/>
    <property type="match status" value="1"/>
</dbReference>
<dbReference type="InterPro" id="IPR012675">
    <property type="entry name" value="Beta-grasp_dom_sf"/>
</dbReference>
<dbReference type="PROSITE" id="PS50125">
    <property type="entry name" value="GUANYLATE_CYCLASE_2"/>
    <property type="match status" value="1"/>
</dbReference>
<feature type="transmembrane region" description="Helical" evidence="4">
    <location>
        <begin position="25"/>
        <end position="47"/>
    </location>
</feature>
<dbReference type="RefSeq" id="WP_224312442.1">
    <property type="nucleotide sequence ID" value="NZ_JAIRBM010000004.1"/>
</dbReference>
<dbReference type="Gene3D" id="3.30.70.1230">
    <property type="entry name" value="Nucleotide cyclase"/>
    <property type="match status" value="1"/>
</dbReference>
<organism evidence="7 8">
    <name type="scientific">Microvirga puerhi</name>
    <dbReference type="NCBI Taxonomy" id="2876078"/>
    <lineage>
        <taxon>Bacteria</taxon>
        <taxon>Pseudomonadati</taxon>
        <taxon>Pseudomonadota</taxon>
        <taxon>Alphaproteobacteria</taxon>
        <taxon>Hyphomicrobiales</taxon>
        <taxon>Methylobacteriaceae</taxon>
        <taxon>Microvirga</taxon>
    </lineage>
</organism>
<dbReference type="SUPFAM" id="SSF54292">
    <property type="entry name" value="2Fe-2S ferredoxin-like"/>
    <property type="match status" value="1"/>
</dbReference>
<dbReference type="InterPro" id="IPR050697">
    <property type="entry name" value="Adenylyl/Guanylyl_Cyclase_3/4"/>
</dbReference>
<protein>
    <submittedName>
        <fullName evidence="7">Adenylate/guanylate cyclase domain-containing protein</fullName>
    </submittedName>
</protein>
<dbReference type="InterPro" id="IPR001041">
    <property type="entry name" value="2Fe-2S_ferredoxin-type"/>
</dbReference>
<dbReference type="SUPFAM" id="SSF55073">
    <property type="entry name" value="Nucleotide cyclase"/>
    <property type="match status" value="1"/>
</dbReference>
<dbReference type="Pfam" id="PF00111">
    <property type="entry name" value="Fer2"/>
    <property type="match status" value="1"/>
</dbReference>
<dbReference type="CDD" id="cd07302">
    <property type="entry name" value="CHD"/>
    <property type="match status" value="1"/>
</dbReference>
<evidence type="ECO:0000256" key="1">
    <source>
        <dbReference type="ARBA" id="ARBA00004651"/>
    </source>
</evidence>
<keyword evidence="2" id="KW-1003">Cell membrane</keyword>
<dbReference type="PANTHER" id="PTHR43081">
    <property type="entry name" value="ADENYLATE CYCLASE, TERMINAL-DIFFERENTIATION SPECIFIC-RELATED"/>
    <property type="match status" value="1"/>
</dbReference>
<feature type="transmembrane region" description="Helical" evidence="4">
    <location>
        <begin position="100"/>
        <end position="118"/>
    </location>
</feature>
<evidence type="ECO:0000259" key="5">
    <source>
        <dbReference type="PROSITE" id="PS50125"/>
    </source>
</evidence>
<feature type="transmembrane region" description="Helical" evidence="4">
    <location>
        <begin position="67"/>
        <end position="88"/>
    </location>
</feature>
<dbReference type="PROSITE" id="PS51085">
    <property type="entry name" value="2FE2S_FER_2"/>
    <property type="match status" value="1"/>
</dbReference>
<proteinExistence type="predicted"/>
<dbReference type="InterPro" id="IPR029787">
    <property type="entry name" value="Nucleotide_cyclase"/>
</dbReference>
<sequence>MDTQHRTLASSPAGSRRIGLREIRLAAGLVLLAFLVTHFTNHAFGLVSIPAMEQGRRIFNLVWRNPLGTLLLYGAVFVHYGLALVALYRHETLRMPFREAAQLALGLSLPFLLVPHVVGTRVEWAVTGLEAGYPDVLHGLWITAPVNGVRQAVALVVAWFHGCLGVWFWLRSKTWFSRYGLLLYSAALLIPVLALLGYVEAGRDIIDAPGRFPLTQPPAQEAALLVDIRQGLFLGFAASIGATFVARALRSYRNRTIRIRITYPGIDVVSVPQGFSILEASRVAGIPHQSACGGRGRCSTCRVRIVRGLEAQPEPTAQEAATLRRIKAAPDVRLACQLHPTHDLSVIPVLSPSHVLRVETPNSDTTGHGQEREIAVLFCDLRDFTRLSETRLPFDTVFLLNRYFETVGHAIESAGGHLDKFIGDGALALFGLSGSAKNAARQAFSAALRIFEGVDQLNRLYASELDRPLRVVVSLHAGSAIIGEMGYGQAMALTAVGDTINAASRLEGLAKELDAALVISADLADLAGLALEGHERQTASVRGRAAPIDAWIIRDVGSVASDPLRV</sequence>
<dbReference type="InterPro" id="IPR001054">
    <property type="entry name" value="A/G_cyclase"/>
</dbReference>
<feature type="domain" description="2Fe-2S ferredoxin-type" evidence="6">
    <location>
        <begin position="257"/>
        <end position="352"/>
    </location>
</feature>
<keyword evidence="8" id="KW-1185">Reference proteome</keyword>
<keyword evidence="4" id="KW-0812">Transmembrane</keyword>
<dbReference type="Pfam" id="PF00211">
    <property type="entry name" value="Guanylate_cyc"/>
    <property type="match status" value="1"/>
</dbReference>
<accession>A0ABS7VLM6</accession>
<reference evidence="7 8" key="1">
    <citation type="submission" date="2021-09" db="EMBL/GenBank/DDBJ databases">
        <title>The complete genome sequence of a new microorganism.</title>
        <authorList>
            <person name="Zi Z."/>
        </authorList>
    </citation>
    <scope>NUCLEOTIDE SEQUENCE [LARGE SCALE GENOMIC DNA]</scope>
    <source>
        <strain evidence="7 8">WGZ8</strain>
    </source>
</reference>
<name>A0ABS7VLM6_9HYPH</name>
<feature type="domain" description="Guanylate cyclase" evidence="5">
    <location>
        <begin position="375"/>
        <end position="507"/>
    </location>
</feature>
<dbReference type="PANTHER" id="PTHR43081:SF17">
    <property type="entry name" value="BLL5647 PROTEIN"/>
    <property type="match status" value="1"/>
</dbReference>
<dbReference type="SUPFAM" id="SSF81343">
    <property type="entry name" value="Fumarate reductase respiratory complex transmembrane subunits"/>
    <property type="match status" value="1"/>
</dbReference>
<dbReference type="InterPro" id="IPR034804">
    <property type="entry name" value="SQR/QFR_C/D"/>
</dbReference>
<evidence type="ECO:0000256" key="2">
    <source>
        <dbReference type="ARBA" id="ARBA00022475"/>
    </source>
</evidence>
<comment type="caution">
    <text evidence="7">The sequence shown here is derived from an EMBL/GenBank/DDBJ whole genome shotgun (WGS) entry which is preliminary data.</text>
</comment>
<feature type="transmembrane region" description="Helical" evidence="4">
    <location>
        <begin position="181"/>
        <end position="199"/>
    </location>
</feature>
<dbReference type="Gene3D" id="3.10.20.30">
    <property type="match status" value="1"/>
</dbReference>
<gene>
    <name evidence="7" type="ORF">K9B37_07495</name>
</gene>
<evidence type="ECO:0000313" key="8">
    <source>
        <dbReference type="Proteomes" id="UP000704176"/>
    </source>
</evidence>
<dbReference type="Proteomes" id="UP000704176">
    <property type="component" value="Unassembled WGS sequence"/>
</dbReference>
<evidence type="ECO:0000256" key="4">
    <source>
        <dbReference type="SAM" id="Phobius"/>
    </source>
</evidence>
<feature type="transmembrane region" description="Helical" evidence="4">
    <location>
        <begin position="149"/>
        <end position="169"/>
    </location>
</feature>